<dbReference type="InterPro" id="IPR036108">
    <property type="entry name" value="4pyrrol_syn_uPrphyn_synt_sf"/>
</dbReference>
<organism evidence="11 12">
    <name type="scientific">Methylomicrobium album BG8</name>
    <dbReference type="NCBI Taxonomy" id="686340"/>
    <lineage>
        <taxon>Bacteria</taxon>
        <taxon>Pseudomonadati</taxon>
        <taxon>Pseudomonadota</taxon>
        <taxon>Gammaproteobacteria</taxon>
        <taxon>Methylococcales</taxon>
        <taxon>Methylococcaceae</taxon>
        <taxon>Methylomicrobium</taxon>
    </lineage>
</organism>
<keyword evidence="12" id="KW-1185">Reference proteome</keyword>
<dbReference type="AlphaFoldDB" id="H8GMD6"/>
<evidence type="ECO:0000256" key="1">
    <source>
        <dbReference type="ARBA" id="ARBA00004772"/>
    </source>
</evidence>
<evidence type="ECO:0000256" key="6">
    <source>
        <dbReference type="ARBA" id="ARBA00037589"/>
    </source>
</evidence>
<dbReference type="Pfam" id="PF02602">
    <property type="entry name" value="HEM4"/>
    <property type="match status" value="1"/>
</dbReference>
<evidence type="ECO:0000313" key="12">
    <source>
        <dbReference type="Proteomes" id="UP000005090"/>
    </source>
</evidence>
<sequence>MSSLNGAHVLVTRPQHQAHNLCRLIERQQGIAVAFPTIEIVAANGRDRIAEVLANLHRFQWVVFISANAVNFALLANDGKIEQFSNVRIAVIGAATAKALAAAGLTADLEPAGGSDSRTLLAMPAMQQVSGQRILIVRGAGGLDTLREGLVNRGAAVDYLDVYRRKRPLADPAPVLDLLEQKRLELIVATSGEALKNLLIMLGEKGRNLALATSLIVVSGRIRQLAEDSGFERIYVTDSPSDTVILEKIITWATGEKSGRTE</sequence>
<evidence type="ECO:0000256" key="5">
    <source>
        <dbReference type="ARBA" id="ARBA00023244"/>
    </source>
</evidence>
<evidence type="ECO:0000256" key="4">
    <source>
        <dbReference type="ARBA" id="ARBA00023239"/>
    </source>
</evidence>
<comment type="function">
    <text evidence="6 9">Catalyzes cyclization of the linear tetrapyrrole, hydroxymethylbilane, to the macrocyclic uroporphyrinogen III.</text>
</comment>
<comment type="pathway">
    <text evidence="1 9">Porphyrin-containing compound metabolism; protoporphyrin-IX biosynthesis; coproporphyrinogen-III from 5-aminolevulinate: step 3/4.</text>
</comment>
<dbReference type="Proteomes" id="UP000005090">
    <property type="component" value="Chromosome"/>
</dbReference>
<protein>
    <recommendedName>
        <fullName evidence="7 9">Uroporphyrinogen-III synthase</fullName>
        <ecNumber evidence="3 9">4.2.1.75</ecNumber>
    </recommendedName>
</protein>
<reference evidence="11 12" key="1">
    <citation type="journal article" date="2013" name="Genome Announc.">
        <title>Genome Sequence of the Obligate Gammaproteobacterial Methanotroph Methylomicrobium album Strain BG8.</title>
        <authorList>
            <person name="Kits K.D."/>
            <person name="Kalyuzhnaya M.G."/>
            <person name="Klotz M.G."/>
            <person name="Jetten M.S."/>
            <person name="Op den Camp H.J."/>
            <person name="Vuilleumier S."/>
            <person name="Bringel F."/>
            <person name="Dispirito A.A."/>
            <person name="Murrell J.C."/>
            <person name="Bruce D."/>
            <person name="Cheng J.F."/>
            <person name="Copeland A."/>
            <person name="Goodwin L."/>
            <person name="Hauser L."/>
            <person name="Lajus A."/>
            <person name="Land M.L."/>
            <person name="Lapidus A."/>
            <person name="Lucas S."/>
            <person name="Medigue C."/>
            <person name="Pitluck S."/>
            <person name="Woyke T."/>
            <person name="Zeytun A."/>
            <person name="Stein L.Y."/>
        </authorList>
    </citation>
    <scope>NUCLEOTIDE SEQUENCE [LARGE SCALE GENOMIC DNA]</scope>
    <source>
        <strain evidence="11 12">BG8</strain>
    </source>
</reference>
<dbReference type="RefSeq" id="WP_005373394.1">
    <property type="nucleotide sequence ID" value="NZ_CM001475.1"/>
</dbReference>
<dbReference type="EC" id="4.2.1.75" evidence="3 9"/>
<keyword evidence="4 9" id="KW-0456">Lyase</keyword>
<dbReference type="STRING" id="686340.Metal_2980"/>
<dbReference type="SUPFAM" id="SSF69618">
    <property type="entry name" value="HemD-like"/>
    <property type="match status" value="1"/>
</dbReference>
<dbReference type="PANTHER" id="PTHR38042">
    <property type="entry name" value="UROPORPHYRINOGEN-III SYNTHASE, CHLOROPLASTIC"/>
    <property type="match status" value="1"/>
</dbReference>
<evidence type="ECO:0000256" key="8">
    <source>
        <dbReference type="ARBA" id="ARBA00048617"/>
    </source>
</evidence>
<dbReference type="CDD" id="cd06578">
    <property type="entry name" value="HemD"/>
    <property type="match status" value="1"/>
</dbReference>
<dbReference type="Gene3D" id="3.40.50.10090">
    <property type="match status" value="2"/>
</dbReference>
<feature type="domain" description="Tetrapyrrole biosynthesis uroporphyrinogen III synthase" evidence="10">
    <location>
        <begin position="23"/>
        <end position="241"/>
    </location>
</feature>
<dbReference type="GO" id="GO:0004852">
    <property type="term" value="F:uroporphyrinogen-III synthase activity"/>
    <property type="evidence" value="ECO:0007669"/>
    <property type="project" value="UniProtKB-UniRule"/>
</dbReference>
<dbReference type="UniPathway" id="UPA00251">
    <property type="reaction ID" value="UER00320"/>
</dbReference>
<dbReference type="PANTHER" id="PTHR38042:SF1">
    <property type="entry name" value="UROPORPHYRINOGEN-III SYNTHASE, CHLOROPLASTIC"/>
    <property type="match status" value="1"/>
</dbReference>
<dbReference type="eggNOG" id="COG1587">
    <property type="taxonomic scope" value="Bacteria"/>
</dbReference>
<name>H8GMD6_METAL</name>
<dbReference type="GO" id="GO:0006782">
    <property type="term" value="P:protoporphyrinogen IX biosynthetic process"/>
    <property type="evidence" value="ECO:0007669"/>
    <property type="project" value="UniProtKB-UniRule"/>
</dbReference>
<comment type="similarity">
    <text evidence="2 9">Belongs to the uroporphyrinogen-III synthase family.</text>
</comment>
<gene>
    <name evidence="11" type="ORF">Metal_2980</name>
</gene>
<evidence type="ECO:0000259" key="10">
    <source>
        <dbReference type="Pfam" id="PF02602"/>
    </source>
</evidence>
<accession>H8GMD6</accession>
<evidence type="ECO:0000256" key="9">
    <source>
        <dbReference type="RuleBase" id="RU366031"/>
    </source>
</evidence>
<keyword evidence="5 9" id="KW-0627">Porphyrin biosynthesis</keyword>
<dbReference type="HOGENOM" id="CLU_011276_9_4_6"/>
<evidence type="ECO:0000313" key="11">
    <source>
        <dbReference type="EMBL" id="EIC30660.1"/>
    </source>
</evidence>
<dbReference type="GO" id="GO:0006780">
    <property type="term" value="P:uroporphyrinogen III biosynthetic process"/>
    <property type="evidence" value="ECO:0007669"/>
    <property type="project" value="UniProtKB-UniRule"/>
</dbReference>
<evidence type="ECO:0000256" key="2">
    <source>
        <dbReference type="ARBA" id="ARBA00008133"/>
    </source>
</evidence>
<evidence type="ECO:0000256" key="3">
    <source>
        <dbReference type="ARBA" id="ARBA00013109"/>
    </source>
</evidence>
<dbReference type="EMBL" id="CM001475">
    <property type="protein sequence ID" value="EIC30660.1"/>
    <property type="molecule type" value="Genomic_DNA"/>
</dbReference>
<proteinExistence type="inferred from homology"/>
<evidence type="ECO:0000256" key="7">
    <source>
        <dbReference type="ARBA" id="ARBA00040167"/>
    </source>
</evidence>
<dbReference type="InterPro" id="IPR039793">
    <property type="entry name" value="UROS/Hem4"/>
</dbReference>
<comment type="catalytic activity">
    <reaction evidence="8 9">
        <text>hydroxymethylbilane = uroporphyrinogen III + H2O</text>
        <dbReference type="Rhea" id="RHEA:18965"/>
        <dbReference type="ChEBI" id="CHEBI:15377"/>
        <dbReference type="ChEBI" id="CHEBI:57308"/>
        <dbReference type="ChEBI" id="CHEBI:57845"/>
        <dbReference type="EC" id="4.2.1.75"/>
    </reaction>
</comment>
<dbReference type="InterPro" id="IPR003754">
    <property type="entry name" value="4pyrrol_synth_uPrphyn_synth"/>
</dbReference>